<dbReference type="CDD" id="cd00077">
    <property type="entry name" value="HDc"/>
    <property type="match status" value="1"/>
</dbReference>
<dbReference type="GO" id="GO:0000160">
    <property type="term" value="P:phosphorelay signal transduction system"/>
    <property type="evidence" value="ECO:0007669"/>
    <property type="project" value="InterPro"/>
</dbReference>
<dbReference type="PANTHER" id="PTHR45228">
    <property type="entry name" value="CYCLIC DI-GMP PHOSPHODIESTERASE TM_0186-RELATED"/>
    <property type="match status" value="1"/>
</dbReference>
<evidence type="ECO:0000259" key="4">
    <source>
        <dbReference type="PROSITE" id="PS51832"/>
    </source>
</evidence>
<dbReference type="InterPro" id="IPR037522">
    <property type="entry name" value="HD_GYP_dom"/>
</dbReference>
<dbReference type="PROSITE" id="PS51831">
    <property type="entry name" value="HD"/>
    <property type="match status" value="1"/>
</dbReference>
<organism evidence="5 6">
    <name type="scientific">Caldisericum exile (strain DSM 21853 / NBRC 104410 / AZM16c01)</name>
    <dbReference type="NCBI Taxonomy" id="511051"/>
    <lineage>
        <taxon>Bacteria</taxon>
        <taxon>Pseudomonadati</taxon>
        <taxon>Caldisericota/Cryosericota group</taxon>
        <taxon>Caldisericota</taxon>
        <taxon>Caldisericia</taxon>
        <taxon>Caldisericales</taxon>
        <taxon>Caldisericaceae</taxon>
        <taxon>Caldisericum</taxon>
    </lineage>
</organism>
<accession>A0A7U6JFM4</accession>
<dbReference type="InterPro" id="IPR003607">
    <property type="entry name" value="HD/PDEase_dom"/>
</dbReference>
<proteinExistence type="predicted"/>
<evidence type="ECO:0000259" key="2">
    <source>
        <dbReference type="PROSITE" id="PS50110"/>
    </source>
</evidence>
<dbReference type="PROSITE" id="PS50110">
    <property type="entry name" value="RESPONSE_REGULATORY"/>
    <property type="match status" value="1"/>
</dbReference>
<dbReference type="AlphaFoldDB" id="A0A7U6JFM4"/>
<dbReference type="InterPro" id="IPR011006">
    <property type="entry name" value="CheY-like_superfamily"/>
</dbReference>
<dbReference type="PROSITE" id="PS51832">
    <property type="entry name" value="HD_GYP"/>
    <property type="match status" value="1"/>
</dbReference>
<evidence type="ECO:0000313" key="5">
    <source>
        <dbReference type="EMBL" id="BAL81678.1"/>
    </source>
</evidence>
<feature type="domain" description="HD" evidence="3">
    <location>
        <begin position="173"/>
        <end position="297"/>
    </location>
</feature>
<dbReference type="InterPro" id="IPR006674">
    <property type="entry name" value="HD_domain"/>
</dbReference>
<dbReference type="OrthoDB" id="9764337at2"/>
<keyword evidence="6" id="KW-1185">Reference proteome</keyword>
<evidence type="ECO:0000256" key="1">
    <source>
        <dbReference type="PROSITE-ProRule" id="PRU00169"/>
    </source>
</evidence>
<evidence type="ECO:0000259" key="3">
    <source>
        <dbReference type="PROSITE" id="PS51831"/>
    </source>
</evidence>
<dbReference type="SUPFAM" id="SSF109604">
    <property type="entry name" value="HD-domain/PDEase-like"/>
    <property type="match status" value="1"/>
</dbReference>
<dbReference type="PANTHER" id="PTHR45228:SF1">
    <property type="entry name" value="CYCLIC DI-GMP PHOSPHODIESTERASE TM_0186"/>
    <property type="match status" value="1"/>
</dbReference>
<feature type="modified residue" description="4-aspartylphosphate" evidence="1">
    <location>
        <position position="52"/>
    </location>
</feature>
<dbReference type="NCBIfam" id="TIGR00277">
    <property type="entry name" value="HDIG"/>
    <property type="match status" value="1"/>
</dbReference>
<sequence>MIDILLVEDDPFTRKMMEDMLKLMGFNYASVPNGKEAVEFVKKEEPVLILMDISMPVMNGIEATREIKAMGRGSIIIMLTAFGDEKAMSEAANAGADDFILKPVDFNIMKSRIETAIIAEKFFEQKKSMLKNFEELKELNEKKIEELTEENFNLTFELLQKLAIVSEFRDQETYEHTQRVSEISGFIAKEYGKDMEFVFLVKRSAPLHDIGKIGIRDSILLKPGKLTEEEYNEMKKHVEIGKNILSGSNTKVLKTAEVVAYYHHERWDGTGYPERLKGTEIPIEARIVCLADSIDAMFSKRPYKEAKEESFVKEELLRNKSTQFDPDLVDIVLSNWEFIKSFYRK</sequence>
<dbReference type="Pfam" id="PF00072">
    <property type="entry name" value="Response_reg"/>
    <property type="match status" value="1"/>
</dbReference>
<dbReference type="InterPro" id="IPR001789">
    <property type="entry name" value="Sig_transdc_resp-reg_receiver"/>
</dbReference>
<dbReference type="EMBL" id="AP012051">
    <property type="protein sequence ID" value="BAL81678.1"/>
    <property type="molecule type" value="Genomic_DNA"/>
</dbReference>
<dbReference type="Gene3D" id="1.10.3210.10">
    <property type="entry name" value="Hypothetical protein af1432"/>
    <property type="match status" value="1"/>
</dbReference>
<dbReference type="InterPro" id="IPR052020">
    <property type="entry name" value="Cyclic_di-GMP/3'3'-cGAMP_PDE"/>
</dbReference>
<keyword evidence="1" id="KW-0597">Phosphoprotein</keyword>
<dbReference type="Gene3D" id="3.40.50.2300">
    <property type="match status" value="1"/>
</dbReference>
<dbReference type="Proteomes" id="UP000004793">
    <property type="component" value="Chromosome"/>
</dbReference>
<reference evidence="5 6" key="1">
    <citation type="submission" date="2011-01" db="EMBL/GenBank/DDBJ databases">
        <title>Whole genome sequence of Caldisericum exile AZM16c01.</title>
        <authorList>
            <person name="Narita-Yamada S."/>
            <person name="Kawakoshi A."/>
            <person name="Nakamura S."/>
            <person name="Sasagawa M."/>
            <person name="Fukada J."/>
            <person name="Sekine M."/>
            <person name="Kato Y."/>
            <person name="Fukai R."/>
            <person name="Sasaki K."/>
            <person name="Hanamaki A."/>
            <person name="Narita H."/>
            <person name="Konno Y."/>
            <person name="Mori K."/>
            <person name="Yamazaki S."/>
            <person name="Suzuki K."/>
            <person name="Fujita N."/>
        </authorList>
    </citation>
    <scope>NUCLEOTIDE SEQUENCE [LARGE SCALE GENOMIC DNA]</scope>
    <source>
        <strain evidence="6">DSM 21853 / NBRC 104410 / AZM16c01</strain>
    </source>
</reference>
<dbReference type="SMART" id="SM00471">
    <property type="entry name" value="HDc"/>
    <property type="match status" value="1"/>
</dbReference>
<dbReference type="CDD" id="cd17546">
    <property type="entry name" value="REC_hyHK_CKI1_RcsC-like"/>
    <property type="match status" value="1"/>
</dbReference>
<dbReference type="Pfam" id="PF13487">
    <property type="entry name" value="HD_5"/>
    <property type="match status" value="1"/>
</dbReference>
<dbReference type="KEGG" id="cex:CSE_15520"/>
<feature type="domain" description="Response regulatory" evidence="2">
    <location>
        <begin position="3"/>
        <end position="117"/>
    </location>
</feature>
<dbReference type="RefSeq" id="WP_014454073.1">
    <property type="nucleotide sequence ID" value="NC_017096.1"/>
</dbReference>
<feature type="domain" description="HD-GYP" evidence="4">
    <location>
        <begin position="151"/>
        <end position="345"/>
    </location>
</feature>
<evidence type="ECO:0000313" key="6">
    <source>
        <dbReference type="Proteomes" id="UP000004793"/>
    </source>
</evidence>
<protein>
    <submittedName>
        <fullName evidence="5">Response regulator receiver protein</fullName>
    </submittedName>
</protein>
<dbReference type="SMART" id="SM00448">
    <property type="entry name" value="REC"/>
    <property type="match status" value="1"/>
</dbReference>
<name>A0A7U6JFM4_CALEA</name>
<dbReference type="SUPFAM" id="SSF52172">
    <property type="entry name" value="CheY-like"/>
    <property type="match status" value="1"/>
</dbReference>
<gene>
    <name evidence="5" type="ordered locus">CSE_15520</name>
</gene>
<dbReference type="InterPro" id="IPR006675">
    <property type="entry name" value="HDIG_dom"/>
</dbReference>